<evidence type="ECO:0000256" key="5">
    <source>
        <dbReference type="ARBA" id="ARBA00022801"/>
    </source>
</evidence>
<protein>
    <recommendedName>
        <fullName evidence="3">alpha-L-fucosidase</fullName>
        <ecNumber evidence="3">3.2.1.51</ecNumber>
    </recommendedName>
</protein>
<evidence type="ECO:0000256" key="2">
    <source>
        <dbReference type="ARBA" id="ARBA00007951"/>
    </source>
</evidence>
<keyword evidence="11" id="KW-1185">Reference proteome</keyword>
<dbReference type="Gene3D" id="2.60.40.1180">
    <property type="entry name" value="Golgi alpha-mannosidase II"/>
    <property type="match status" value="1"/>
</dbReference>
<evidence type="ECO:0000256" key="4">
    <source>
        <dbReference type="ARBA" id="ARBA00022729"/>
    </source>
</evidence>
<evidence type="ECO:0000256" key="6">
    <source>
        <dbReference type="ARBA" id="ARBA00023295"/>
    </source>
</evidence>
<keyword evidence="5 7" id="KW-0378">Hydrolase</keyword>
<dbReference type="GO" id="GO:0006004">
    <property type="term" value="P:fucose metabolic process"/>
    <property type="evidence" value="ECO:0007669"/>
    <property type="project" value="InterPro"/>
</dbReference>
<feature type="signal peptide" evidence="7">
    <location>
        <begin position="1"/>
        <end position="21"/>
    </location>
</feature>
<feature type="chain" id="PRO_5022280059" description="alpha-L-fucosidase" evidence="7">
    <location>
        <begin position="22"/>
        <end position="435"/>
    </location>
</feature>
<comment type="caution">
    <text evidence="10">The sequence shown here is derived from an EMBL/GenBank/DDBJ whole genome shotgun (WGS) entry which is preliminary data.</text>
</comment>
<comment type="function">
    <text evidence="1">Alpha-L-fucosidase is responsible for hydrolyzing the alpha-1,6-linked fucose joined to the reducing-end N-acetylglucosamine of the carbohydrate moieties of glycoproteins.</text>
</comment>
<dbReference type="SMART" id="SM00812">
    <property type="entry name" value="Alpha_L_fucos"/>
    <property type="match status" value="1"/>
</dbReference>
<evidence type="ECO:0000256" key="3">
    <source>
        <dbReference type="ARBA" id="ARBA00012662"/>
    </source>
</evidence>
<dbReference type="STRING" id="6832.A0A553P8K3"/>
<keyword evidence="4 7" id="KW-0732">Signal</keyword>
<dbReference type="InterPro" id="IPR031919">
    <property type="entry name" value="Fucosidase_C"/>
</dbReference>
<dbReference type="GO" id="GO:0005764">
    <property type="term" value="C:lysosome"/>
    <property type="evidence" value="ECO:0007669"/>
    <property type="project" value="TreeGrafter"/>
</dbReference>
<dbReference type="GO" id="GO:0016139">
    <property type="term" value="P:glycoside catabolic process"/>
    <property type="evidence" value="ECO:0007669"/>
    <property type="project" value="TreeGrafter"/>
</dbReference>
<evidence type="ECO:0000259" key="9">
    <source>
        <dbReference type="Pfam" id="PF16757"/>
    </source>
</evidence>
<dbReference type="AlphaFoldDB" id="A0A553P8K3"/>
<dbReference type="Proteomes" id="UP000318571">
    <property type="component" value="Chromosome 3"/>
</dbReference>
<dbReference type="Gene3D" id="3.20.20.80">
    <property type="entry name" value="Glycosidases"/>
    <property type="match status" value="2"/>
</dbReference>
<evidence type="ECO:0000256" key="7">
    <source>
        <dbReference type="PIRNR" id="PIRNR001092"/>
    </source>
</evidence>
<evidence type="ECO:0000259" key="8">
    <source>
        <dbReference type="Pfam" id="PF01120"/>
    </source>
</evidence>
<feature type="domain" description="Alpha-L-fucosidase C-terminal" evidence="9">
    <location>
        <begin position="343"/>
        <end position="423"/>
    </location>
</feature>
<dbReference type="InterPro" id="IPR017853">
    <property type="entry name" value="GH"/>
</dbReference>
<gene>
    <name evidence="10" type="ORF">TCAL_06987</name>
</gene>
<dbReference type="PANTHER" id="PTHR10030:SF37">
    <property type="entry name" value="ALPHA-L-FUCOSIDASE-RELATED"/>
    <property type="match status" value="1"/>
</dbReference>
<evidence type="ECO:0000313" key="10">
    <source>
        <dbReference type="EMBL" id="TRY73996.1"/>
    </source>
</evidence>
<feature type="domain" description="Glycoside hydrolase family 29 N-terminal" evidence="8">
    <location>
        <begin position="121"/>
        <end position="329"/>
    </location>
</feature>
<accession>A0A553P8K3</accession>
<dbReference type="SUPFAM" id="SSF51445">
    <property type="entry name" value="(Trans)glycosidases"/>
    <property type="match status" value="1"/>
</dbReference>
<dbReference type="OMA" id="NCEFALP"/>
<evidence type="ECO:0000313" key="11">
    <source>
        <dbReference type="Proteomes" id="UP000318571"/>
    </source>
</evidence>
<dbReference type="Pfam" id="PF16757">
    <property type="entry name" value="Fucosidase_C"/>
    <property type="match status" value="1"/>
</dbReference>
<organism evidence="10 11">
    <name type="scientific">Tigriopus californicus</name>
    <name type="common">Marine copepod</name>
    <dbReference type="NCBI Taxonomy" id="6832"/>
    <lineage>
        <taxon>Eukaryota</taxon>
        <taxon>Metazoa</taxon>
        <taxon>Ecdysozoa</taxon>
        <taxon>Arthropoda</taxon>
        <taxon>Crustacea</taxon>
        <taxon>Multicrustacea</taxon>
        <taxon>Hexanauplia</taxon>
        <taxon>Copepoda</taxon>
        <taxon>Harpacticoida</taxon>
        <taxon>Harpacticidae</taxon>
        <taxon>Tigriopus</taxon>
    </lineage>
</organism>
<evidence type="ECO:0000256" key="1">
    <source>
        <dbReference type="ARBA" id="ARBA00004071"/>
    </source>
</evidence>
<dbReference type="EMBL" id="VCGU01000007">
    <property type="protein sequence ID" value="TRY73996.1"/>
    <property type="molecule type" value="Genomic_DNA"/>
</dbReference>
<reference evidence="10 11" key="1">
    <citation type="journal article" date="2018" name="Nat. Ecol. Evol.">
        <title>Genomic signatures of mitonuclear coevolution across populations of Tigriopus californicus.</title>
        <authorList>
            <person name="Barreto F.S."/>
            <person name="Watson E.T."/>
            <person name="Lima T.G."/>
            <person name="Willett C.S."/>
            <person name="Edmands S."/>
            <person name="Li W."/>
            <person name="Burton R.S."/>
        </authorList>
    </citation>
    <scope>NUCLEOTIDE SEQUENCE [LARGE SCALE GENOMIC DNA]</scope>
    <source>
        <strain evidence="10 11">San Diego</strain>
    </source>
</reference>
<dbReference type="Pfam" id="PF01120">
    <property type="entry name" value="Alpha_L_fucos"/>
    <property type="match status" value="1"/>
</dbReference>
<dbReference type="PRINTS" id="PR00741">
    <property type="entry name" value="GLHYDRLASE29"/>
</dbReference>
<dbReference type="InterPro" id="IPR057739">
    <property type="entry name" value="Glyco_hydro_29_N"/>
</dbReference>
<dbReference type="EC" id="3.2.1.51" evidence="3"/>
<proteinExistence type="inferred from homology"/>
<dbReference type="GO" id="GO:0004560">
    <property type="term" value="F:alpha-L-fucosidase activity"/>
    <property type="evidence" value="ECO:0007669"/>
    <property type="project" value="UniProtKB-EC"/>
</dbReference>
<dbReference type="PANTHER" id="PTHR10030">
    <property type="entry name" value="ALPHA-L-FUCOSIDASE"/>
    <property type="match status" value="1"/>
</dbReference>
<dbReference type="InterPro" id="IPR016286">
    <property type="entry name" value="FUC_metazoa-typ"/>
</dbReference>
<dbReference type="InterPro" id="IPR013780">
    <property type="entry name" value="Glyco_hydro_b"/>
</dbReference>
<dbReference type="InterPro" id="IPR000933">
    <property type="entry name" value="Glyco_hydro_29"/>
</dbReference>
<keyword evidence="6 7" id="KW-0326">Glycosidase</keyword>
<name>A0A553P8K3_TIGCA</name>
<sequence>MKSSSFLVASILVAILAGSWAKYEPTWESLDARPLPQWYDEAKIGIFIHFGVYAVPAYTSEWFWCFWQCPDRKLQYVDDWMKAHYAPGFTYQDFAKDFTLEFFDATEWVNLFENSGAKYAVGPKRDIVGEFSDAMKKSSLHLGLYHSLFEWFNPLYLADKNNNFTTTDYPDTKGTAELYELVEAYEPELIWSDGDSGPVEYWKSREFLTWLYNDSPVKDNVVVNDRWGTDTHCSHGGFLNCHDRYNPGSEQTRKWENAMTLDRHSWGNRKTMKASDVLKPEELLETLAQTISNGGNILINVGPTKEGVIPPILQERLYQMGGWLKHNGEAIYSSKKWTFHNETNHVYYTASSTEDAIYAIFFQWPISNVLNLTHPVATVQTKMTMLGTDAKVSFQQNQDKLSVMLPNMAEVQSLKHAWTIKLTYIKSERHPNEIY</sequence>
<comment type="similarity">
    <text evidence="2 7">Belongs to the glycosyl hydrolase 29 family.</text>
</comment>
<dbReference type="PIRSF" id="PIRSF001092">
    <property type="entry name" value="Alpha-L-fucosidase"/>
    <property type="match status" value="1"/>
</dbReference>